<dbReference type="VEuPathDB" id="CryptoDB:Vbra_12734"/>
<feature type="region of interest" description="Disordered" evidence="1">
    <location>
        <begin position="21"/>
        <end position="56"/>
    </location>
</feature>
<feature type="compositionally biased region" description="Basic and acidic residues" evidence="1">
    <location>
        <begin position="319"/>
        <end position="337"/>
    </location>
</feature>
<feature type="region of interest" description="Disordered" evidence="1">
    <location>
        <begin position="442"/>
        <end position="464"/>
    </location>
</feature>
<feature type="region of interest" description="Disordered" evidence="1">
    <location>
        <begin position="316"/>
        <end position="337"/>
    </location>
</feature>
<dbReference type="EMBL" id="CDMY01000292">
    <property type="protein sequence ID" value="CEL99957.1"/>
    <property type="molecule type" value="Genomic_DNA"/>
</dbReference>
<dbReference type="Proteomes" id="UP000041254">
    <property type="component" value="Unassembled WGS sequence"/>
</dbReference>
<dbReference type="AlphaFoldDB" id="A0A0G4ER77"/>
<sequence length="713" mass="75197">MQRAAQDASASFERVLNRLDVTTTGLGAGGPGGESDDRAAAGRYGPSPPGGFADKFADKDGFECPLGIGGGVGGVMHPAMQQMAGGSGAHGVMLMGDPYAGRKDITRGVAATAAPTNLLAFAADHPHAHGKLRRPSGECVCGPSLASEGYGYEYLSDVPHMRHSTDPLSLASKAKRDIVQRGVSEGQTGTGYSFWQGKDDPAGAPSAAAGSGVTQRFKKDTHTLCALPSSRVGGAGFPLLPGHTVKCRLARESGVDEYLLANKVADHLYRSHDQGAGDYCAMIKCHAKHLQLTSLVFVDFLPLVLCLAFYPSTCQTSGHDGHEDSHTDLDKSDMSKTDTKDSDVVVAEIQRISGDPVLFLRVWREIAGLLQATAPLDAPSAVQLQHEEAQGTQTTQATSEMDVCVGMGMGMAIEGGFGGIEGGDFWGKVDIEEVERAMYEELEQSTAVPSDLSSTSTPTSSPSVASMNLLKEGLKEPESHPGLEKLCSGSPSDMEEGAALIAQSSAHWLSKSLLASPDALSKLKRALDSYHDTHVGAMPLTVVYPLVAAVNNLATEYSQELLSCGLADTLVSLLKKSTHTVQSAPALYTAAAQSTHHTHTTTTTVTRTSFTQETITSTMMAASFHTSSSSMYTDVCVGGVGGVAELEPPVVVREMAKAIRDLCKAPYVESNLLESLHTSIRDLESTVSYGRSFDHVALQHVRAAMHALRGHLA</sequence>
<feature type="compositionally biased region" description="Low complexity" evidence="1">
    <location>
        <begin position="449"/>
        <end position="463"/>
    </location>
</feature>
<name>A0A0G4ER77_VITBC</name>
<evidence type="ECO:0000313" key="3">
    <source>
        <dbReference type="Proteomes" id="UP000041254"/>
    </source>
</evidence>
<evidence type="ECO:0000313" key="2">
    <source>
        <dbReference type="EMBL" id="CEL99957.1"/>
    </source>
</evidence>
<protein>
    <submittedName>
        <fullName evidence="2">Uncharacterized protein</fullName>
    </submittedName>
</protein>
<organism evidence="2 3">
    <name type="scientific">Vitrella brassicaformis (strain CCMP3155)</name>
    <dbReference type="NCBI Taxonomy" id="1169540"/>
    <lineage>
        <taxon>Eukaryota</taxon>
        <taxon>Sar</taxon>
        <taxon>Alveolata</taxon>
        <taxon>Colpodellida</taxon>
        <taxon>Vitrellaceae</taxon>
        <taxon>Vitrella</taxon>
    </lineage>
</organism>
<proteinExistence type="predicted"/>
<keyword evidence="3" id="KW-1185">Reference proteome</keyword>
<dbReference type="InParanoid" id="A0A0G4ER77"/>
<gene>
    <name evidence="2" type="ORF">Vbra_12734</name>
</gene>
<accession>A0A0G4ER77</accession>
<evidence type="ECO:0000256" key="1">
    <source>
        <dbReference type="SAM" id="MobiDB-lite"/>
    </source>
</evidence>
<reference evidence="2 3" key="1">
    <citation type="submission" date="2014-11" db="EMBL/GenBank/DDBJ databases">
        <authorList>
            <person name="Zhu J."/>
            <person name="Qi W."/>
            <person name="Song R."/>
        </authorList>
    </citation>
    <scope>NUCLEOTIDE SEQUENCE [LARGE SCALE GENOMIC DNA]</scope>
</reference>